<reference evidence="5" key="1">
    <citation type="submission" date="2014-09" db="EMBL/GenBank/DDBJ databases">
        <title>Genome sequence of the luminous mushroom Mycena chlorophos for searching fungal bioluminescence genes.</title>
        <authorList>
            <person name="Tanaka Y."/>
            <person name="Kasuga D."/>
            <person name="Oba Y."/>
            <person name="Hase S."/>
            <person name="Sato K."/>
            <person name="Oba Y."/>
            <person name="Sakakibara Y."/>
        </authorList>
    </citation>
    <scope>NUCLEOTIDE SEQUENCE</scope>
</reference>
<dbReference type="Pfam" id="PF00400">
    <property type="entry name" value="WD40"/>
    <property type="match status" value="5"/>
</dbReference>
<organism evidence="5 6">
    <name type="scientific">Mycena chlorophos</name>
    <name type="common">Agaric fungus</name>
    <name type="synonym">Agaricus chlorophos</name>
    <dbReference type="NCBI Taxonomy" id="658473"/>
    <lineage>
        <taxon>Eukaryota</taxon>
        <taxon>Fungi</taxon>
        <taxon>Dikarya</taxon>
        <taxon>Basidiomycota</taxon>
        <taxon>Agaricomycotina</taxon>
        <taxon>Agaricomycetes</taxon>
        <taxon>Agaricomycetidae</taxon>
        <taxon>Agaricales</taxon>
        <taxon>Marasmiineae</taxon>
        <taxon>Mycenaceae</taxon>
        <taxon>Mycena</taxon>
    </lineage>
</organism>
<keyword evidence="2" id="KW-0677">Repeat</keyword>
<feature type="repeat" description="WD" evidence="3">
    <location>
        <begin position="377"/>
        <end position="408"/>
    </location>
</feature>
<dbReference type="Proteomes" id="UP000815677">
    <property type="component" value="Unassembled WGS sequence"/>
</dbReference>
<gene>
    <name evidence="5" type="ORF">MCHLO_08259</name>
</gene>
<dbReference type="InterPro" id="IPR001680">
    <property type="entry name" value="WD40_rpt"/>
</dbReference>
<dbReference type="PROSITE" id="PS50294">
    <property type="entry name" value="WD_REPEATS_REGION"/>
    <property type="match status" value="1"/>
</dbReference>
<evidence type="ECO:0000256" key="4">
    <source>
        <dbReference type="SAM" id="MobiDB-lite"/>
    </source>
</evidence>
<dbReference type="PANTHER" id="PTHR22838">
    <property type="entry name" value="WD REPEAT PROTEIN 26-RELATED"/>
    <property type="match status" value="1"/>
</dbReference>
<proteinExistence type="predicted"/>
<feature type="compositionally biased region" description="Low complexity" evidence="4">
    <location>
        <begin position="74"/>
        <end position="85"/>
    </location>
</feature>
<feature type="region of interest" description="Disordered" evidence="4">
    <location>
        <begin position="540"/>
        <end position="562"/>
    </location>
</feature>
<feature type="region of interest" description="Disordered" evidence="4">
    <location>
        <begin position="22"/>
        <end position="149"/>
    </location>
</feature>
<feature type="repeat" description="WD" evidence="3">
    <location>
        <begin position="670"/>
        <end position="699"/>
    </location>
</feature>
<feature type="repeat" description="WD" evidence="3">
    <location>
        <begin position="469"/>
        <end position="503"/>
    </location>
</feature>
<dbReference type="InterPro" id="IPR006594">
    <property type="entry name" value="LisH"/>
</dbReference>
<dbReference type="PROSITE" id="PS50896">
    <property type="entry name" value="LISH"/>
    <property type="match status" value="1"/>
</dbReference>
<evidence type="ECO:0000313" key="6">
    <source>
        <dbReference type="Proteomes" id="UP000815677"/>
    </source>
</evidence>
<evidence type="ECO:0000313" key="5">
    <source>
        <dbReference type="EMBL" id="GAT51085.1"/>
    </source>
</evidence>
<evidence type="ECO:0000256" key="1">
    <source>
        <dbReference type="ARBA" id="ARBA00022574"/>
    </source>
</evidence>
<dbReference type="Gene3D" id="2.130.10.10">
    <property type="entry name" value="YVTN repeat-like/Quinoprotein amine dehydrogenase"/>
    <property type="match status" value="1"/>
</dbReference>
<evidence type="ECO:0000256" key="2">
    <source>
        <dbReference type="ARBA" id="ARBA00022737"/>
    </source>
</evidence>
<feature type="compositionally biased region" description="Polar residues" evidence="4">
    <location>
        <begin position="115"/>
        <end position="143"/>
    </location>
</feature>
<dbReference type="PANTHER" id="PTHR22838:SF0">
    <property type="entry name" value="WD REPEAT-CONTAINING PROTEIN 26"/>
    <property type="match status" value="1"/>
</dbReference>
<feature type="repeat" description="WD" evidence="3">
    <location>
        <begin position="638"/>
        <end position="664"/>
    </location>
</feature>
<dbReference type="SUPFAM" id="SSF50978">
    <property type="entry name" value="WD40 repeat-like"/>
    <property type="match status" value="1"/>
</dbReference>
<dbReference type="InterPro" id="IPR036322">
    <property type="entry name" value="WD40_repeat_dom_sf"/>
</dbReference>
<dbReference type="CDD" id="cd00200">
    <property type="entry name" value="WD40"/>
    <property type="match status" value="1"/>
</dbReference>
<keyword evidence="6" id="KW-1185">Reference proteome</keyword>
<dbReference type="PROSITE" id="PS50082">
    <property type="entry name" value="WD_REPEATS_2"/>
    <property type="match status" value="4"/>
</dbReference>
<accession>A0ABQ0LJ21</accession>
<dbReference type="SMART" id="SM00320">
    <property type="entry name" value="WD40"/>
    <property type="match status" value="6"/>
</dbReference>
<keyword evidence="1 3" id="KW-0853">WD repeat</keyword>
<sequence>MWMWWDYVRTRMKKGVLSTIDSLSPSQTPVPLPAVAPVVPSARRRSDIDTEPTAHSDPAPPDSPRARKRPRLGSPVSIEPSSSQSTMRFPDADAPQDPVAGPSSVGLDHPVVTNGAGSSSSHTNGFTNGAVKSNGHSKQSSASAAGRTVPRVVLPGTSLYPDEPDLDREEFMRLVIQSLRDVGYHESAATLEAESGYAMESPQVAQFRQYISEGQWAKAENVLGVLGVGLHDPEHLPDAKFLINEQKYLELLEAQRTTDAVYVLRNEIAPLGVDTEKLNQLSSLIMCAKPSELRDRAQWDGAAGNSRRILLDNLHRYIHPSIMVPPRRFATLLHQAHEYQRQQCIYHNTPSTSSGYSLFADHQCDKTTFPRITTTILEVHTNEVWVLEWSRSGNLLASSSADKTVIIWGQRPATDSSSSMVEWEKRHSLLHPYGVISMAWSLDDSVLVTGSENHIKIWNTKTGVCVRTLEEHSEPVTSLIWLPDNSGFFSAGLDLKIISWSIDGSRKEVWAIAPVRIASMVLTPDCTRFVVIGLRERSPLEGRPEGETGAGSTTSAPPPKDEHRMLVYDLDSKRIESSLPFEGELTSLSVSRDSHCALVNSSPDDIQLWDLHASRLVRRYTGQRQSTDIIRSCFGGIENNFIVSGSEDGNVYIWHRDTGVLLEVLEGHGTGSVNCVAWNPRNDRMFASCSDDHSIRIWESADVLDGPVHR</sequence>
<name>A0ABQ0LJ21_MYCCL</name>
<feature type="compositionally biased region" description="Basic and acidic residues" evidence="4">
    <location>
        <begin position="44"/>
        <end position="54"/>
    </location>
</feature>
<dbReference type="InterPro" id="IPR015943">
    <property type="entry name" value="WD40/YVTN_repeat-like_dom_sf"/>
</dbReference>
<dbReference type="InterPro" id="IPR051350">
    <property type="entry name" value="WD_repeat-ST_regulator"/>
</dbReference>
<dbReference type="EMBL" id="DF846895">
    <property type="protein sequence ID" value="GAT51085.1"/>
    <property type="molecule type" value="Genomic_DNA"/>
</dbReference>
<protein>
    <submittedName>
        <fullName evidence="5">WD-domain-containing protein</fullName>
    </submittedName>
</protein>
<dbReference type="Pfam" id="PF23627">
    <property type="entry name" value="LisH_WDR26"/>
    <property type="match status" value="1"/>
</dbReference>
<evidence type="ECO:0000256" key="3">
    <source>
        <dbReference type="PROSITE-ProRule" id="PRU00221"/>
    </source>
</evidence>